<dbReference type="KEGG" id="kst:KSMBR1_1830"/>
<evidence type="ECO:0000313" key="1">
    <source>
        <dbReference type="EMBL" id="SOH04329.1"/>
    </source>
</evidence>
<reference evidence="2" key="1">
    <citation type="submission" date="2017-10" db="EMBL/GenBank/DDBJ databases">
        <authorList>
            <person name="Frank J."/>
        </authorList>
    </citation>
    <scope>NUCLEOTIDE SEQUENCE [LARGE SCALE GENOMIC DNA]</scope>
</reference>
<dbReference type="InterPro" id="IPR029063">
    <property type="entry name" value="SAM-dependent_MTases_sf"/>
</dbReference>
<protein>
    <submittedName>
        <fullName evidence="1">Uncharacterized protein</fullName>
    </submittedName>
</protein>
<evidence type="ECO:0000313" key="2">
    <source>
        <dbReference type="Proteomes" id="UP000221734"/>
    </source>
</evidence>
<dbReference type="SUPFAM" id="SSF53335">
    <property type="entry name" value="S-adenosyl-L-methionine-dependent methyltransferases"/>
    <property type="match status" value="1"/>
</dbReference>
<dbReference type="AlphaFoldDB" id="A0A2C9CEM0"/>
<dbReference type="RefSeq" id="WP_099325049.1">
    <property type="nucleotide sequence ID" value="NZ_LT934425.1"/>
</dbReference>
<dbReference type="EMBL" id="LT934425">
    <property type="protein sequence ID" value="SOH04329.1"/>
    <property type="molecule type" value="Genomic_DNA"/>
</dbReference>
<keyword evidence="2" id="KW-1185">Reference proteome</keyword>
<dbReference type="Proteomes" id="UP000221734">
    <property type="component" value="Chromosome Kuenenia_stuttgartiensis_MBR1"/>
</dbReference>
<name>A0A2C9CEM0_KUEST</name>
<sequence length="245" mass="27516">MGFTLDKVVPWGRSYDEYIRMFGLTEGDLVLHILGCGDGPAAFNSALSKRGGNVVSVDPIYVFDTAQIRSRVSDTYEAVMTQMRKNKNDYVWGRAIPSVEQPGNVRMSAMEIFLADFETGKQEGRYIAGELPSLPFKSGQFDIALSSHFLFLYSAHLSAEFHLQALQEMLRVAREVRVFPLLALDSTPSSHLDFVSKHLENHGFGVEVKRVPYEFQRGGNEMLAIKPVYNPVFERDCAKVRSPSI</sequence>
<organism evidence="1 2">
    <name type="scientific">Kuenenia stuttgartiensis</name>
    <dbReference type="NCBI Taxonomy" id="174633"/>
    <lineage>
        <taxon>Bacteria</taxon>
        <taxon>Pseudomonadati</taxon>
        <taxon>Planctomycetota</taxon>
        <taxon>Candidatus Brocadiia</taxon>
        <taxon>Candidatus Brocadiales</taxon>
        <taxon>Candidatus Brocadiaceae</taxon>
        <taxon>Candidatus Kuenenia</taxon>
    </lineage>
</organism>
<gene>
    <name evidence="1" type="ORF">KSMBR1_1830</name>
</gene>
<dbReference type="OrthoDB" id="9787807at2"/>
<proteinExistence type="predicted"/>
<dbReference type="Gene3D" id="3.40.50.150">
    <property type="entry name" value="Vaccinia Virus protein VP39"/>
    <property type="match status" value="1"/>
</dbReference>
<accession>A0A2C9CEM0</accession>